<protein>
    <submittedName>
        <fullName evidence="1">Uncharacterized protein</fullName>
    </submittedName>
</protein>
<organism evidence="1 2">
    <name type="scientific">Prorocentrum cordatum</name>
    <dbReference type="NCBI Taxonomy" id="2364126"/>
    <lineage>
        <taxon>Eukaryota</taxon>
        <taxon>Sar</taxon>
        <taxon>Alveolata</taxon>
        <taxon>Dinophyceae</taxon>
        <taxon>Prorocentrales</taxon>
        <taxon>Prorocentraceae</taxon>
        <taxon>Prorocentrum</taxon>
    </lineage>
</organism>
<dbReference type="EMBL" id="CAUYUJ010016318">
    <property type="protein sequence ID" value="CAK0863971.1"/>
    <property type="molecule type" value="Genomic_DNA"/>
</dbReference>
<proteinExistence type="predicted"/>
<sequence length="317" mass="33604">MVDAVAAEHYLDRCAPKIDFNRCPPPDYDARKRFAYMSSSTSPGMDGPPNVAWPAREKCTEALWQVMTGMPSGGPLPDEANATVQAFFPRGEEPDDAEHIGCRRDPSKVRVLGLRNTSLEIISSAMSAAMAAVAAGVVPASQPGIIHRRSCGYNILELDVESRAASADANAMTNLPVLRSLDVAQAIPSFARHFVRPALTVMGAPEAALNFFDLVCCNILAMGSGWSGALYAMGTSCFLLGLGQKLEHRGCGPCRACADDLGLVLAAVIHLARLEGVMVLVEDLAGLVPKLAKCHIVPLAGPVDDELVNKLRAALAV</sequence>
<reference evidence="1" key="1">
    <citation type="submission" date="2023-10" db="EMBL/GenBank/DDBJ databases">
        <authorList>
            <person name="Chen Y."/>
            <person name="Shah S."/>
            <person name="Dougan E. K."/>
            <person name="Thang M."/>
            <person name="Chan C."/>
        </authorList>
    </citation>
    <scope>NUCLEOTIDE SEQUENCE [LARGE SCALE GENOMIC DNA]</scope>
</reference>
<dbReference type="Proteomes" id="UP001189429">
    <property type="component" value="Unassembled WGS sequence"/>
</dbReference>
<accession>A0ABN9UV31</accession>
<feature type="non-terminal residue" evidence="1">
    <location>
        <position position="317"/>
    </location>
</feature>
<gene>
    <name evidence="1" type="ORF">PCOR1329_LOCUS51969</name>
</gene>
<name>A0ABN9UV31_9DINO</name>
<evidence type="ECO:0000313" key="1">
    <source>
        <dbReference type="EMBL" id="CAK0863971.1"/>
    </source>
</evidence>
<comment type="caution">
    <text evidence="1">The sequence shown here is derived from an EMBL/GenBank/DDBJ whole genome shotgun (WGS) entry which is preliminary data.</text>
</comment>
<evidence type="ECO:0000313" key="2">
    <source>
        <dbReference type="Proteomes" id="UP001189429"/>
    </source>
</evidence>
<keyword evidence="2" id="KW-1185">Reference proteome</keyword>